<gene>
    <name evidence="6" type="ORF">K7G82_28390</name>
</gene>
<evidence type="ECO:0000259" key="5">
    <source>
        <dbReference type="PROSITE" id="PS50931"/>
    </source>
</evidence>
<dbReference type="RefSeq" id="WP_222993722.1">
    <property type="nucleotide sequence ID" value="NZ_JAINVV010000015.1"/>
</dbReference>
<dbReference type="Gene3D" id="1.10.10.10">
    <property type="entry name" value="Winged helix-like DNA-binding domain superfamily/Winged helix DNA-binding domain"/>
    <property type="match status" value="1"/>
</dbReference>
<name>A0ABS7PY18_9SPHN</name>
<evidence type="ECO:0000256" key="4">
    <source>
        <dbReference type="ARBA" id="ARBA00023163"/>
    </source>
</evidence>
<keyword evidence="4" id="KW-0804">Transcription</keyword>
<keyword evidence="3" id="KW-0238">DNA-binding</keyword>
<feature type="domain" description="HTH lysR-type" evidence="5">
    <location>
        <begin position="1"/>
        <end position="62"/>
    </location>
</feature>
<reference evidence="6 7" key="1">
    <citation type="submission" date="2021-08" db="EMBL/GenBank/DDBJ databases">
        <authorList>
            <person name="Tuo L."/>
        </authorList>
    </citation>
    <scope>NUCLEOTIDE SEQUENCE [LARGE SCALE GENOMIC DNA]</scope>
    <source>
        <strain evidence="6 7">JCM 31229</strain>
    </source>
</reference>
<dbReference type="InterPro" id="IPR005119">
    <property type="entry name" value="LysR_subst-bd"/>
</dbReference>
<dbReference type="InterPro" id="IPR000847">
    <property type="entry name" value="LysR_HTH_N"/>
</dbReference>
<dbReference type="InterPro" id="IPR036388">
    <property type="entry name" value="WH-like_DNA-bd_sf"/>
</dbReference>
<evidence type="ECO:0000256" key="1">
    <source>
        <dbReference type="ARBA" id="ARBA00009437"/>
    </source>
</evidence>
<organism evidence="6 7">
    <name type="scientific">Sphingomonas colocasiae</name>
    <dbReference type="NCBI Taxonomy" id="1848973"/>
    <lineage>
        <taxon>Bacteria</taxon>
        <taxon>Pseudomonadati</taxon>
        <taxon>Pseudomonadota</taxon>
        <taxon>Alphaproteobacteria</taxon>
        <taxon>Sphingomonadales</taxon>
        <taxon>Sphingomonadaceae</taxon>
        <taxon>Sphingomonas</taxon>
    </lineage>
</organism>
<dbReference type="PANTHER" id="PTHR30419:SF7">
    <property type="entry name" value="HTH-TYPE TRANSCRIPTIONAL REGULATOR TDCA"/>
    <property type="match status" value="1"/>
</dbReference>
<dbReference type="PROSITE" id="PS50931">
    <property type="entry name" value="HTH_LYSR"/>
    <property type="match status" value="1"/>
</dbReference>
<evidence type="ECO:0000256" key="2">
    <source>
        <dbReference type="ARBA" id="ARBA00023015"/>
    </source>
</evidence>
<evidence type="ECO:0000256" key="3">
    <source>
        <dbReference type="ARBA" id="ARBA00023125"/>
    </source>
</evidence>
<comment type="caution">
    <text evidence="6">The sequence shown here is derived from an EMBL/GenBank/DDBJ whole genome shotgun (WGS) entry which is preliminary data.</text>
</comment>
<proteinExistence type="inferred from homology"/>
<keyword evidence="2" id="KW-0805">Transcription regulation</keyword>
<dbReference type="PRINTS" id="PR00039">
    <property type="entry name" value="HTHLYSR"/>
</dbReference>
<dbReference type="PANTHER" id="PTHR30419">
    <property type="entry name" value="HTH-TYPE TRANSCRIPTIONAL REGULATOR YBHD"/>
    <property type="match status" value="1"/>
</dbReference>
<dbReference type="CDD" id="cd05466">
    <property type="entry name" value="PBP2_LTTR_substrate"/>
    <property type="match status" value="1"/>
</dbReference>
<sequence>MPFRGSLQDVRLFVAAYEEGSFTAAATRENSTQSGVSHHIRQLEMLLDVKLFVREKVGVTATPAADILYRRCIEMLRGIDEAANQVAHFAKGFQGSFTVGIIPALTHRIVAPALLRFTALHPNVKVRIVESFGSLLPQMVASGDVDFAISTLHGGETGIHARPLLSTPECLVSRVNRADEPPVTTAMPATPVNMAWASRMEGRRAAISACLAAHGTGIDAELEIDSALAMLDLVGRSDWKTVTPCLMIDPIADAQRFTIRPLRDPDVNFEIMLLERTSTVLTPEAELFVEIFTEEARRGTEDWIARFRDLGLM</sequence>
<evidence type="ECO:0000313" key="7">
    <source>
        <dbReference type="Proteomes" id="UP000706039"/>
    </source>
</evidence>
<protein>
    <submittedName>
        <fullName evidence="6">LysR family transcriptional regulator</fullName>
    </submittedName>
</protein>
<dbReference type="InterPro" id="IPR050950">
    <property type="entry name" value="HTH-type_LysR_regulators"/>
</dbReference>
<dbReference type="SUPFAM" id="SSF53850">
    <property type="entry name" value="Periplasmic binding protein-like II"/>
    <property type="match status" value="1"/>
</dbReference>
<dbReference type="Proteomes" id="UP000706039">
    <property type="component" value="Unassembled WGS sequence"/>
</dbReference>
<comment type="similarity">
    <text evidence="1">Belongs to the LysR transcriptional regulatory family.</text>
</comment>
<evidence type="ECO:0000313" key="6">
    <source>
        <dbReference type="EMBL" id="MBY8826255.1"/>
    </source>
</evidence>
<accession>A0ABS7PY18</accession>
<dbReference type="InterPro" id="IPR036390">
    <property type="entry name" value="WH_DNA-bd_sf"/>
</dbReference>
<dbReference type="Pfam" id="PF03466">
    <property type="entry name" value="LysR_substrate"/>
    <property type="match status" value="1"/>
</dbReference>
<dbReference type="Gene3D" id="3.40.190.290">
    <property type="match status" value="1"/>
</dbReference>
<keyword evidence="7" id="KW-1185">Reference proteome</keyword>
<dbReference type="Pfam" id="PF00126">
    <property type="entry name" value="HTH_1"/>
    <property type="match status" value="1"/>
</dbReference>
<dbReference type="SUPFAM" id="SSF46785">
    <property type="entry name" value="Winged helix' DNA-binding domain"/>
    <property type="match status" value="1"/>
</dbReference>
<dbReference type="EMBL" id="JAINVV010000015">
    <property type="protein sequence ID" value="MBY8826255.1"/>
    <property type="molecule type" value="Genomic_DNA"/>
</dbReference>